<gene>
    <name evidence="18" type="ORF">SAMN05216387_101412</name>
</gene>
<dbReference type="Pfam" id="PF01339">
    <property type="entry name" value="CheB_methylest"/>
    <property type="match status" value="1"/>
</dbReference>
<evidence type="ECO:0000256" key="8">
    <source>
        <dbReference type="PROSITE-ProRule" id="PRU00050"/>
    </source>
</evidence>
<evidence type="ECO:0000259" key="15">
    <source>
        <dbReference type="PROSITE" id="PS50113"/>
    </source>
</evidence>
<dbReference type="SUPFAM" id="SSF47757">
    <property type="entry name" value="Chemotaxis receptor methyltransferase CheR, N-terminal domain"/>
    <property type="match status" value="1"/>
</dbReference>
<protein>
    <recommendedName>
        <fullName evidence="3">histidine kinase</fullName>
        <ecNumber evidence="3">2.7.13.3</ecNumber>
    </recommendedName>
</protein>
<evidence type="ECO:0000256" key="1">
    <source>
        <dbReference type="ARBA" id="ARBA00000085"/>
    </source>
</evidence>
<evidence type="ECO:0000313" key="19">
    <source>
        <dbReference type="Proteomes" id="UP000198620"/>
    </source>
</evidence>
<feature type="domain" description="Response regulatory" evidence="13">
    <location>
        <begin position="1238"/>
        <end position="1354"/>
    </location>
</feature>
<dbReference type="Gene3D" id="3.30.450.20">
    <property type="entry name" value="PAS domain"/>
    <property type="match status" value="1"/>
</dbReference>
<dbReference type="InterPro" id="IPR050903">
    <property type="entry name" value="Bact_Chemotaxis_MeTrfase"/>
</dbReference>
<dbReference type="SUPFAM" id="SSF52172">
    <property type="entry name" value="CheY-like"/>
    <property type="match status" value="1"/>
</dbReference>
<accession>A0A1H7H1D1</accession>
<dbReference type="GO" id="GO:0008984">
    <property type="term" value="F:protein-glutamate methylesterase activity"/>
    <property type="evidence" value="ECO:0007669"/>
    <property type="project" value="InterPro"/>
</dbReference>
<dbReference type="NCBIfam" id="TIGR00229">
    <property type="entry name" value="sensory_box"/>
    <property type="match status" value="1"/>
</dbReference>
<dbReference type="Pfam" id="PF01739">
    <property type="entry name" value="CheR"/>
    <property type="match status" value="1"/>
</dbReference>
<evidence type="ECO:0000313" key="18">
    <source>
        <dbReference type="EMBL" id="SEK42710.1"/>
    </source>
</evidence>
<dbReference type="Pfam" id="PF08447">
    <property type="entry name" value="PAS_3"/>
    <property type="match status" value="1"/>
</dbReference>
<dbReference type="InterPro" id="IPR000780">
    <property type="entry name" value="CheR_MeTrfase"/>
</dbReference>
<dbReference type="SMART" id="SM00138">
    <property type="entry name" value="MeTrc"/>
    <property type="match status" value="1"/>
</dbReference>
<dbReference type="InterPro" id="IPR005467">
    <property type="entry name" value="His_kinase_dom"/>
</dbReference>
<dbReference type="InterPro" id="IPR003594">
    <property type="entry name" value="HATPase_dom"/>
</dbReference>
<dbReference type="GO" id="GO:0008757">
    <property type="term" value="F:S-adenosylmethionine-dependent methyltransferase activity"/>
    <property type="evidence" value="ECO:0007669"/>
    <property type="project" value="InterPro"/>
</dbReference>
<dbReference type="EMBL" id="FOBH01000001">
    <property type="protein sequence ID" value="SEK42710.1"/>
    <property type="molecule type" value="Genomic_DNA"/>
</dbReference>
<dbReference type="Gene3D" id="3.40.50.180">
    <property type="entry name" value="Methylesterase CheB, C-terminal domain"/>
    <property type="match status" value="1"/>
</dbReference>
<dbReference type="InterPro" id="IPR029063">
    <property type="entry name" value="SAM-dependent_MTases_sf"/>
</dbReference>
<evidence type="ECO:0000259" key="16">
    <source>
        <dbReference type="PROSITE" id="PS50122"/>
    </source>
</evidence>
<dbReference type="GO" id="GO:0006935">
    <property type="term" value="P:chemotaxis"/>
    <property type="evidence" value="ECO:0007669"/>
    <property type="project" value="UniProtKB-UniRule"/>
</dbReference>
<dbReference type="InterPro" id="IPR000673">
    <property type="entry name" value="Sig_transdc_resp-reg_Me-estase"/>
</dbReference>
<dbReference type="InterPro" id="IPR003661">
    <property type="entry name" value="HisK_dim/P_dom"/>
</dbReference>
<dbReference type="InterPro" id="IPR001789">
    <property type="entry name" value="Sig_transdc_resp-reg_receiver"/>
</dbReference>
<feature type="compositionally biased region" description="Polar residues" evidence="11">
    <location>
        <begin position="17"/>
        <end position="26"/>
    </location>
</feature>
<dbReference type="SUPFAM" id="SSF55785">
    <property type="entry name" value="PYP-like sensor domain (PAS domain)"/>
    <property type="match status" value="1"/>
</dbReference>
<dbReference type="Pfam" id="PF00512">
    <property type="entry name" value="HisKA"/>
    <property type="match status" value="1"/>
</dbReference>
<dbReference type="CDD" id="cd00075">
    <property type="entry name" value="HATPase"/>
    <property type="match status" value="1"/>
</dbReference>
<dbReference type="SUPFAM" id="SSF53335">
    <property type="entry name" value="S-adenosyl-L-methionine-dependent methyltransferases"/>
    <property type="match status" value="1"/>
</dbReference>
<keyword evidence="6" id="KW-0808">Transferase</keyword>
<dbReference type="EC" id="2.7.13.3" evidence="3"/>
<feature type="domain" description="PAC" evidence="15">
    <location>
        <begin position="936"/>
        <end position="987"/>
    </location>
</feature>
<dbReference type="PROSITE" id="PS50109">
    <property type="entry name" value="HIS_KIN"/>
    <property type="match status" value="1"/>
</dbReference>
<evidence type="ECO:0000256" key="2">
    <source>
        <dbReference type="ARBA" id="ARBA00004429"/>
    </source>
</evidence>
<dbReference type="GO" id="GO:0000155">
    <property type="term" value="F:phosphorelay sensor kinase activity"/>
    <property type="evidence" value="ECO:0007669"/>
    <property type="project" value="InterPro"/>
</dbReference>
<dbReference type="Pfam" id="PF13596">
    <property type="entry name" value="PAS_10"/>
    <property type="match status" value="1"/>
</dbReference>
<dbReference type="GO" id="GO:0005737">
    <property type="term" value="C:cytoplasm"/>
    <property type="evidence" value="ECO:0007669"/>
    <property type="project" value="InterPro"/>
</dbReference>
<dbReference type="CDD" id="cd00130">
    <property type="entry name" value="PAS"/>
    <property type="match status" value="1"/>
</dbReference>
<dbReference type="InterPro" id="IPR000014">
    <property type="entry name" value="PAS"/>
</dbReference>
<dbReference type="FunFam" id="3.30.565.10:FF:000006">
    <property type="entry name" value="Sensor histidine kinase WalK"/>
    <property type="match status" value="1"/>
</dbReference>
<dbReference type="Proteomes" id="UP000198620">
    <property type="component" value="Unassembled WGS sequence"/>
</dbReference>
<dbReference type="InterPro" id="IPR036097">
    <property type="entry name" value="HisK_dim/P_sf"/>
</dbReference>
<dbReference type="Gene3D" id="3.40.50.150">
    <property type="entry name" value="Vaccinia Virus protein VP39"/>
    <property type="match status" value="1"/>
</dbReference>
<evidence type="ECO:0000256" key="9">
    <source>
        <dbReference type="PROSITE-ProRule" id="PRU00169"/>
    </source>
</evidence>
<proteinExistence type="predicted"/>
<dbReference type="SUPFAM" id="SSF47384">
    <property type="entry name" value="Homodimeric domain of signal transducing histidine kinase"/>
    <property type="match status" value="1"/>
</dbReference>
<dbReference type="InterPro" id="IPR022641">
    <property type="entry name" value="CheR_N"/>
</dbReference>
<dbReference type="InterPro" id="IPR011006">
    <property type="entry name" value="CheY-like_superfamily"/>
</dbReference>
<feature type="coiled-coil region" evidence="10">
    <location>
        <begin position="681"/>
        <end position="739"/>
    </location>
</feature>
<dbReference type="PRINTS" id="PR00996">
    <property type="entry name" value="CHERMTFRASE"/>
</dbReference>
<comment type="subcellular location">
    <subcellularLocation>
        <location evidence="2">Cell inner membrane</location>
        <topology evidence="2">Multi-pass membrane protein</topology>
    </subcellularLocation>
</comment>
<dbReference type="STRING" id="1233.SAMN05216387_101412"/>
<keyword evidence="7" id="KW-0418">Kinase</keyword>
<name>A0A1H7H1D1_9PROT</name>
<dbReference type="SUPFAM" id="SSF52738">
    <property type="entry name" value="Methylesterase CheB, C-terminal domain"/>
    <property type="match status" value="1"/>
</dbReference>
<evidence type="ECO:0000256" key="4">
    <source>
        <dbReference type="ARBA" id="ARBA00022500"/>
    </source>
</evidence>
<feature type="domain" description="CheR-type methyltransferase" evidence="17">
    <location>
        <begin position="254"/>
        <end position="515"/>
    </location>
</feature>
<dbReference type="SMART" id="SM00091">
    <property type="entry name" value="PAS"/>
    <property type="match status" value="2"/>
</dbReference>
<dbReference type="Pfam" id="PF00072">
    <property type="entry name" value="Response_reg"/>
    <property type="match status" value="1"/>
</dbReference>
<feature type="domain" description="PAS" evidence="14">
    <location>
        <begin position="863"/>
        <end position="936"/>
    </location>
</feature>
<evidence type="ECO:0000256" key="5">
    <source>
        <dbReference type="ARBA" id="ARBA00022553"/>
    </source>
</evidence>
<evidence type="ECO:0000256" key="11">
    <source>
        <dbReference type="SAM" id="MobiDB-lite"/>
    </source>
</evidence>
<evidence type="ECO:0000259" key="14">
    <source>
        <dbReference type="PROSITE" id="PS50112"/>
    </source>
</evidence>
<dbReference type="PROSITE" id="PS50113">
    <property type="entry name" value="PAC"/>
    <property type="match status" value="1"/>
</dbReference>
<feature type="region of interest" description="Disordered" evidence="11">
    <location>
        <begin position="1"/>
        <end position="38"/>
    </location>
</feature>
<dbReference type="Gene3D" id="1.10.287.130">
    <property type="match status" value="1"/>
</dbReference>
<dbReference type="RefSeq" id="WP_177171737.1">
    <property type="nucleotide sequence ID" value="NZ_FOBH01000001.1"/>
</dbReference>
<dbReference type="SMART" id="SM00387">
    <property type="entry name" value="HATPase_c"/>
    <property type="match status" value="1"/>
</dbReference>
<dbReference type="InterPro" id="IPR036890">
    <property type="entry name" value="HATPase_C_sf"/>
</dbReference>
<dbReference type="CDD" id="cd00082">
    <property type="entry name" value="HisKA"/>
    <property type="match status" value="1"/>
</dbReference>
<dbReference type="SMART" id="SM00448">
    <property type="entry name" value="REC"/>
    <property type="match status" value="1"/>
</dbReference>
<dbReference type="SUPFAM" id="SSF55874">
    <property type="entry name" value="ATPase domain of HSP90 chaperone/DNA topoisomerase II/histidine kinase"/>
    <property type="match status" value="1"/>
</dbReference>
<dbReference type="InterPro" id="IPR035965">
    <property type="entry name" value="PAS-like_dom_sf"/>
</dbReference>
<evidence type="ECO:0000259" key="12">
    <source>
        <dbReference type="PROSITE" id="PS50109"/>
    </source>
</evidence>
<keyword evidence="19" id="KW-1185">Reference proteome</keyword>
<keyword evidence="10" id="KW-0175">Coiled coil</keyword>
<dbReference type="PROSITE" id="PS50122">
    <property type="entry name" value="CHEB"/>
    <property type="match status" value="1"/>
</dbReference>
<evidence type="ECO:0000259" key="17">
    <source>
        <dbReference type="PROSITE" id="PS50123"/>
    </source>
</evidence>
<dbReference type="SMART" id="SM00388">
    <property type="entry name" value="HisKA"/>
    <property type="match status" value="1"/>
</dbReference>
<dbReference type="GO" id="GO:0005886">
    <property type="term" value="C:plasma membrane"/>
    <property type="evidence" value="ECO:0007669"/>
    <property type="project" value="UniProtKB-SubCell"/>
</dbReference>
<dbReference type="PROSITE" id="PS50112">
    <property type="entry name" value="PAS"/>
    <property type="match status" value="1"/>
</dbReference>
<dbReference type="InterPro" id="IPR013655">
    <property type="entry name" value="PAS_fold_3"/>
</dbReference>
<evidence type="ECO:0000256" key="6">
    <source>
        <dbReference type="ARBA" id="ARBA00022679"/>
    </source>
</evidence>
<keyword evidence="4 8" id="KW-0145">Chemotaxis</keyword>
<dbReference type="Pfam" id="PF02518">
    <property type="entry name" value="HATPase_c"/>
    <property type="match status" value="1"/>
</dbReference>
<dbReference type="InterPro" id="IPR000700">
    <property type="entry name" value="PAS-assoc_C"/>
</dbReference>
<evidence type="ECO:0000256" key="7">
    <source>
        <dbReference type="ARBA" id="ARBA00022777"/>
    </source>
</evidence>
<dbReference type="Gene3D" id="3.30.565.10">
    <property type="entry name" value="Histidine kinase-like ATPase, C-terminal domain"/>
    <property type="match status" value="1"/>
</dbReference>
<sequence>MTEADKKKFAPGPLLPDNSSYVQLTGSPDEETTEESTERETALFPIIGIGASAGGIDALQRLFKFLPAGKNIAYIVVLHLAPDRPSYLADILAKSTPMAVVQVKEDTAVEPDKVYVIPPGHYLLLDKGHLRLEEIAQPQPLRKAIDVLFTSLAEELQERAIGIVLTGAEHDGTIGLKAIKGVGGMVMAQTPGTAQHPAMPESAVGTGLMDYVVPIEEMAQTLVRYIGCLEFWRHGLLSASTEDQTHALENIVALLREHGSDFRGYKDGMLMRRMKRRMAVKGLENLSAYLEYLKQSPEEIRNLRNDLLINVTEFFREPQAWQALEETVLPRIIHNHAQGEPIRAWVAGAATGEEAYSLGIALLELLRRGSLNIPVTIIASDLDPTVLDAARAGIYSEAIANTLAPELLTRYFTRLEDNRFKVRKALRDSVLFSQHNLIADPPFSRMDLISCRNLLIYLKPEVQDRLLRMFHFALQPGGYLFLGKSETVAAHNELFKPLSKQFRLYQAAGTSRKQPIRLPLINGMSTTAVDGEMREAQPRRGEYADLVRELLLQQRSTAAVLIDRDSQVLYFYGPTKDFLVQPEGTVTRDLLSMASDSLRIALRTVTHAVRAEGNGREVVLERAPDENRQLHIRAVRADHEDHGLVLVTFEYEALIAVGNQAGLDSEAWTRRQLQDDLWASQRNLEATIQALEAANEELHIANEEAMSMNEELQSANEELETSKEELATVNNDLDRTIAELRTTNEDILNLLASNDLPTLFLDSALCIKRFTPASHRLFRLIASDIGRPISDFALRIEPGDLETVARGVQISGSTVETEVHTPKGNFYLRRVLPYRTVEDRIEGAVITFIPIDALKQAESEVRESKKFRDLADTAPVFIWISGLGGKLEFVNRRFVNETGRSAESLLGTGWQELAQPDDLSAYLAACSTAEATLDGYDRELRLRKVDGGYSWMRFVGAPRFERGHLVGFVGSSVDIQYHKNAEEQLRNVDRRKDEFLAMLGHELRNPLSPIRNAAEALSFVKSDDKRLTWARETITRQVDHMTRLVEDLLDVARFTRGTLILRRETVDLSVVIHHAVESTRVLIEARRHHFSVTMDDEPLIVSGDAVRLTQIIENLLTNAAKFTNDGGKIALSARREGDEVVISVTDNGIGIPSRVLPKIFELYMQEERAFGKTGSGLGIGLALVSQLVTLHGGAITAYSKGPGQGSEFVLRLPLADTQTVPKAMSVLAPGSGTGGAGRILVVDDNVDSADAMAMLLGLYGYEVRKAYDFATAVSEASSFVPHVALLDLSRPEPDGLRIASQFHQMGETKKTVLIAVSGYGRPDDFERTSKAGFAHHLVKPVEPETIHKLIKSLISNGS</sequence>
<feature type="modified residue" description="4-aspartylphosphate" evidence="9">
    <location>
        <position position="1287"/>
    </location>
</feature>
<feature type="active site" evidence="8">
    <location>
        <position position="52"/>
    </location>
</feature>
<comment type="catalytic activity">
    <reaction evidence="1">
        <text>ATP + protein L-histidine = ADP + protein N-phospho-L-histidine.</text>
        <dbReference type="EC" id="2.7.13.3"/>
    </reaction>
</comment>
<dbReference type="CDD" id="cd16434">
    <property type="entry name" value="CheB-CheR_fusion"/>
    <property type="match status" value="1"/>
</dbReference>
<evidence type="ECO:0000256" key="10">
    <source>
        <dbReference type="SAM" id="Coils"/>
    </source>
</evidence>
<keyword evidence="5 9" id="KW-0597">Phosphoprotein</keyword>
<organism evidence="18 19">
    <name type="scientific">Nitrosovibrio tenuis</name>
    <dbReference type="NCBI Taxonomy" id="1233"/>
    <lineage>
        <taxon>Bacteria</taxon>
        <taxon>Pseudomonadati</taxon>
        <taxon>Pseudomonadota</taxon>
        <taxon>Betaproteobacteria</taxon>
        <taxon>Nitrosomonadales</taxon>
        <taxon>Nitrosomonadaceae</taxon>
        <taxon>Nitrosovibrio</taxon>
    </lineage>
</organism>
<dbReference type="Pfam" id="PF03705">
    <property type="entry name" value="CheR_N"/>
    <property type="match status" value="1"/>
</dbReference>
<feature type="domain" description="Histidine kinase" evidence="12">
    <location>
        <begin position="998"/>
        <end position="1216"/>
    </location>
</feature>
<dbReference type="GO" id="GO:0000156">
    <property type="term" value="F:phosphorelay response regulator activity"/>
    <property type="evidence" value="ECO:0007669"/>
    <property type="project" value="InterPro"/>
</dbReference>
<dbReference type="PROSITE" id="PS50123">
    <property type="entry name" value="CHER"/>
    <property type="match status" value="1"/>
</dbReference>
<dbReference type="Gene3D" id="3.40.50.2300">
    <property type="match status" value="1"/>
</dbReference>
<reference evidence="18 19" key="1">
    <citation type="submission" date="2016-10" db="EMBL/GenBank/DDBJ databases">
        <authorList>
            <person name="de Groot N.N."/>
        </authorList>
    </citation>
    <scope>NUCLEOTIDE SEQUENCE [LARGE SCALE GENOMIC DNA]</scope>
    <source>
        <strain evidence="18 19">Nv1</strain>
    </source>
</reference>
<evidence type="ECO:0000256" key="3">
    <source>
        <dbReference type="ARBA" id="ARBA00012438"/>
    </source>
</evidence>
<feature type="active site" evidence="8">
    <location>
        <position position="171"/>
    </location>
</feature>
<feature type="active site" evidence="8">
    <location>
        <position position="79"/>
    </location>
</feature>
<evidence type="ECO:0000259" key="13">
    <source>
        <dbReference type="PROSITE" id="PS50110"/>
    </source>
</evidence>
<dbReference type="InterPro" id="IPR035909">
    <property type="entry name" value="CheB_C"/>
</dbReference>
<keyword evidence="8" id="KW-0378">Hydrolase</keyword>
<dbReference type="PANTHER" id="PTHR24422:SF27">
    <property type="entry name" value="PROTEIN-GLUTAMATE O-METHYLTRANSFERASE"/>
    <property type="match status" value="1"/>
</dbReference>
<dbReference type="PROSITE" id="PS50110">
    <property type="entry name" value="RESPONSE_REGULATORY"/>
    <property type="match status" value="1"/>
</dbReference>
<dbReference type="PANTHER" id="PTHR24422">
    <property type="entry name" value="CHEMOTAXIS PROTEIN METHYLTRANSFERASE"/>
    <property type="match status" value="1"/>
</dbReference>
<feature type="domain" description="CheB-type methylesterase" evidence="16">
    <location>
        <begin position="43"/>
        <end position="229"/>
    </location>
</feature>
<dbReference type="InterPro" id="IPR022642">
    <property type="entry name" value="CheR_C"/>
</dbReference>